<dbReference type="OrthoDB" id="20018at2759"/>
<dbReference type="PANTHER" id="PTHR28511">
    <property type="entry name" value="ENDONUCLEASE V"/>
    <property type="match status" value="1"/>
</dbReference>
<evidence type="ECO:0000256" key="4">
    <source>
        <dbReference type="ARBA" id="ARBA00022759"/>
    </source>
</evidence>
<proteinExistence type="inferred from homology"/>
<evidence type="ECO:0000256" key="6">
    <source>
        <dbReference type="SAM" id="MobiDB-lite"/>
    </source>
</evidence>
<evidence type="ECO:0000256" key="3">
    <source>
        <dbReference type="ARBA" id="ARBA00022722"/>
    </source>
</evidence>
<dbReference type="HAMAP" id="MF_00801">
    <property type="entry name" value="Endonuclease_5"/>
    <property type="match status" value="1"/>
</dbReference>
<evidence type="ECO:0000256" key="1">
    <source>
        <dbReference type="ARBA" id="ARBA00004496"/>
    </source>
</evidence>
<dbReference type="GO" id="GO:0003727">
    <property type="term" value="F:single-stranded RNA binding"/>
    <property type="evidence" value="ECO:0007669"/>
    <property type="project" value="TreeGrafter"/>
</dbReference>
<dbReference type="GO" id="GO:0005730">
    <property type="term" value="C:nucleolus"/>
    <property type="evidence" value="ECO:0007669"/>
    <property type="project" value="TreeGrafter"/>
</dbReference>
<dbReference type="Gene3D" id="3.30.2170.10">
    <property type="entry name" value="archaeoglobus fulgidus dsm 4304 superfamily"/>
    <property type="match status" value="1"/>
</dbReference>
<reference evidence="7 8" key="1">
    <citation type="submission" date="2020-12" db="EMBL/GenBank/DDBJ databases">
        <title>Metabolic potential, ecology and presence of endohyphal bacteria is reflected in genomic diversity of Mucoromycotina.</title>
        <authorList>
            <person name="Muszewska A."/>
            <person name="Okrasinska A."/>
            <person name="Steczkiewicz K."/>
            <person name="Drgas O."/>
            <person name="Orlowska M."/>
            <person name="Perlinska-Lenart U."/>
            <person name="Aleksandrzak-Piekarczyk T."/>
            <person name="Szatraj K."/>
            <person name="Zielenkiewicz U."/>
            <person name="Pilsyk S."/>
            <person name="Malc E."/>
            <person name="Mieczkowski P."/>
            <person name="Kruszewska J.S."/>
            <person name="Biernat P."/>
            <person name="Pawlowska J."/>
        </authorList>
    </citation>
    <scope>NUCLEOTIDE SEQUENCE [LARGE SCALE GENOMIC DNA]</scope>
    <source>
        <strain evidence="7 8">CBS 142.35</strain>
    </source>
</reference>
<dbReference type="PANTHER" id="PTHR28511:SF1">
    <property type="entry name" value="ENDONUCLEASE V"/>
    <property type="match status" value="1"/>
</dbReference>
<dbReference type="AlphaFoldDB" id="A0A8H7RZA8"/>
<name>A0A8H7RZA8_9FUNG</name>
<keyword evidence="8" id="KW-1185">Reference proteome</keyword>
<gene>
    <name evidence="7" type="ORF">INT45_013971</name>
</gene>
<protein>
    <recommendedName>
        <fullName evidence="9">Endonuclease V</fullName>
    </recommendedName>
</protein>
<evidence type="ECO:0000313" key="7">
    <source>
        <dbReference type="EMBL" id="KAG2218533.1"/>
    </source>
</evidence>
<feature type="region of interest" description="Disordered" evidence="6">
    <location>
        <begin position="1"/>
        <end position="29"/>
    </location>
</feature>
<feature type="region of interest" description="Disordered" evidence="6">
    <location>
        <begin position="120"/>
        <end position="154"/>
    </location>
</feature>
<dbReference type="GO" id="GO:0006281">
    <property type="term" value="P:DNA repair"/>
    <property type="evidence" value="ECO:0007669"/>
    <property type="project" value="InterPro"/>
</dbReference>
<evidence type="ECO:0000256" key="2">
    <source>
        <dbReference type="ARBA" id="ARBA00022490"/>
    </source>
</evidence>
<evidence type="ECO:0000256" key="5">
    <source>
        <dbReference type="ARBA" id="ARBA00022801"/>
    </source>
</evidence>
<dbReference type="GO" id="GO:0005737">
    <property type="term" value="C:cytoplasm"/>
    <property type="evidence" value="ECO:0007669"/>
    <property type="project" value="UniProtKB-SubCell"/>
</dbReference>
<dbReference type="GO" id="GO:0016891">
    <property type="term" value="F:RNA endonuclease activity producing 5'-phosphomonoesters, hydrolytic mechanism"/>
    <property type="evidence" value="ECO:0007669"/>
    <property type="project" value="TreeGrafter"/>
</dbReference>
<dbReference type="Proteomes" id="UP000646827">
    <property type="component" value="Unassembled WGS sequence"/>
</dbReference>
<evidence type="ECO:0000313" key="8">
    <source>
        <dbReference type="Proteomes" id="UP000646827"/>
    </source>
</evidence>
<sequence>MQSSQQHYNNSDDDDEPVVVKQTLDADQKNYEFPPRSLLQELSYLDEDIDSFFDESSFSTSESDYYHNNMNSFSSSSYRLMLSDIMDDDDEYNDDDENDIDDQQLLVDDSRLSPLQLPARASCSPRRRRARDLSCDSTSTVTQIPPPNNLTTDPRRRTKEVEGLLLSITITMVSTFDHHPSNAQRELWKNEQIELSERISWHDDQLDFDPETLNGLKYIGGVDLSFPENDFEHALACLSILSWPSLEVVHTSYLETELHLPYIAGFLAFREVEPLLKLLNTLKQEHPEFYPQIILVDGNGRLHPRTCGIACHLGVLSNLPTIGVAKNFLVIKDQDNESGQPLISMSQVKQQARTQLLKRGDHLLLQTKEMIYGAALRTTDAAPNPIFISQGHRVSLKTALKVTLASCQFRIPEPIRRADLDSRAYIRREERQRHREQIA</sequence>
<keyword evidence="2" id="KW-0963">Cytoplasm</keyword>
<evidence type="ECO:0008006" key="9">
    <source>
        <dbReference type="Google" id="ProtNLM"/>
    </source>
</evidence>
<accession>A0A8H7RZA8</accession>
<comment type="subcellular location">
    <subcellularLocation>
        <location evidence="1">Cytoplasm</location>
    </subcellularLocation>
</comment>
<dbReference type="EMBL" id="JAEPRB010000224">
    <property type="protein sequence ID" value="KAG2218533.1"/>
    <property type="molecule type" value="Genomic_DNA"/>
</dbReference>
<comment type="caution">
    <text evidence="7">The sequence shown here is derived from an EMBL/GenBank/DDBJ whole genome shotgun (WGS) entry which is preliminary data.</text>
</comment>
<dbReference type="InterPro" id="IPR007581">
    <property type="entry name" value="Endonuclease-V"/>
</dbReference>
<dbReference type="CDD" id="cd06559">
    <property type="entry name" value="Endonuclease_V"/>
    <property type="match status" value="1"/>
</dbReference>
<keyword evidence="4" id="KW-0255">Endonuclease</keyword>
<keyword evidence="5" id="KW-0378">Hydrolase</keyword>
<keyword evidence="3" id="KW-0540">Nuclease</keyword>
<organism evidence="7 8">
    <name type="scientific">Circinella minor</name>
    <dbReference type="NCBI Taxonomy" id="1195481"/>
    <lineage>
        <taxon>Eukaryota</taxon>
        <taxon>Fungi</taxon>
        <taxon>Fungi incertae sedis</taxon>
        <taxon>Mucoromycota</taxon>
        <taxon>Mucoromycotina</taxon>
        <taxon>Mucoromycetes</taxon>
        <taxon>Mucorales</taxon>
        <taxon>Lichtheimiaceae</taxon>
        <taxon>Circinella</taxon>
    </lineage>
</organism>
<dbReference type="Pfam" id="PF04493">
    <property type="entry name" value="Endonuclease_5"/>
    <property type="match status" value="1"/>
</dbReference>